<dbReference type="RefSeq" id="WP_136858423.1">
    <property type="nucleotide sequence ID" value="NZ_SUNH01000087.1"/>
</dbReference>
<dbReference type="Proteomes" id="UP000306223">
    <property type="component" value="Unassembled WGS sequence"/>
</dbReference>
<comment type="caution">
    <text evidence="2">The sequence shown here is derived from an EMBL/GenBank/DDBJ whole genome shotgun (WGS) entry which is preliminary data.</text>
</comment>
<protein>
    <submittedName>
        <fullName evidence="2">Uncharacterized protein</fullName>
    </submittedName>
</protein>
<accession>A0A4U0Q685</accession>
<proteinExistence type="predicted"/>
<evidence type="ECO:0000256" key="1">
    <source>
        <dbReference type="SAM" id="SignalP"/>
    </source>
</evidence>
<evidence type="ECO:0000313" key="3">
    <source>
        <dbReference type="Proteomes" id="UP000306223"/>
    </source>
</evidence>
<gene>
    <name evidence="2" type="ORF">FA740_19390</name>
</gene>
<reference evidence="2 3" key="1">
    <citation type="submission" date="2019-04" db="EMBL/GenBank/DDBJ databases">
        <authorList>
            <person name="Li J."/>
        </authorList>
    </citation>
    <scope>NUCLEOTIDE SEQUENCE [LARGE SCALE GENOMIC DNA]</scope>
    <source>
        <strain evidence="2 3">CCTCC AB2016182</strain>
    </source>
</reference>
<feature type="chain" id="PRO_5020339986" evidence="1">
    <location>
        <begin position="21"/>
        <end position="63"/>
    </location>
</feature>
<keyword evidence="3" id="KW-1185">Reference proteome</keyword>
<keyword evidence="1" id="KW-0732">Signal</keyword>
<dbReference type="AlphaFoldDB" id="A0A4U0Q685"/>
<sequence>MKTSLGFLIAIVCSAGMAAAQTIIAPDGTHVGGTSTIIAPDGTHVGGTSTIIAPDGTHVGTED</sequence>
<name>A0A4U0Q685_9RHOB</name>
<dbReference type="EMBL" id="SUNH01000087">
    <property type="protein sequence ID" value="TJZ76619.1"/>
    <property type="molecule type" value="Genomic_DNA"/>
</dbReference>
<organism evidence="2 3">
    <name type="scientific">Paracoccus hibiscisoli</name>
    <dbReference type="NCBI Taxonomy" id="2023261"/>
    <lineage>
        <taxon>Bacteria</taxon>
        <taxon>Pseudomonadati</taxon>
        <taxon>Pseudomonadota</taxon>
        <taxon>Alphaproteobacteria</taxon>
        <taxon>Rhodobacterales</taxon>
        <taxon>Paracoccaceae</taxon>
        <taxon>Paracoccus</taxon>
    </lineage>
</organism>
<feature type="signal peptide" evidence="1">
    <location>
        <begin position="1"/>
        <end position="20"/>
    </location>
</feature>
<evidence type="ECO:0000313" key="2">
    <source>
        <dbReference type="EMBL" id="TJZ76619.1"/>
    </source>
</evidence>